<keyword evidence="1" id="KW-0175">Coiled coil</keyword>
<evidence type="ECO:0000313" key="2">
    <source>
        <dbReference type="EMBL" id="AES96365.1"/>
    </source>
</evidence>
<organism evidence="2 4">
    <name type="scientific">Medicago truncatula</name>
    <name type="common">Barrel medic</name>
    <name type="synonym">Medicago tribuloides</name>
    <dbReference type="NCBI Taxonomy" id="3880"/>
    <lineage>
        <taxon>Eukaryota</taxon>
        <taxon>Viridiplantae</taxon>
        <taxon>Streptophyta</taxon>
        <taxon>Embryophyta</taxon>
        <taxon>Tracheophyta</taxon>
        <taxon>Spermatophyta</taxon>
        <taxon>Magnoliopsida</taxon>
        <taxon>eudicotyledons</taxon>
        <taxon>Gunneridae</taxon>
        <taxon>Pentapetalae</taxon>
        <taxon>rosids</taxon>
        <taxon>fabids</taxon>
        <taxon>Fabales</taxon>
        <taxon>Fabaceae</taxon>
        <taxon>Papilionoideae</taxon>
        <taxon>50 kb inversion clade</taxon>
        <taxon>NPAAA clade</taxon>
        <taxon>Hologalegina</taxon>
        <taxon>IRL clade</taxon>
        <taxon>Trifolieae</taxon>
        <taxon>Medicago</taxon>
    </lineage>
</organism>
<dbReference type="PANTHER" id="PTHR45916:SF1">
    <property type="entry name" value="STRUCTURAL MAINTENANCE OF CHROMOSOMES PROTEIN 5"/>
    <property type="match status" value="1"/>
</dbReference>
<dbReference type="Proteomes" id="UP000002051">
    <property type="component" value="Chromosome 5"/>
</dbReference>
<keyword evidence="4" id="KW-1185">Reference proteome</keyword>
<dbReference type="eggNOG" id="KOG0979">
    <property type="taxonomic scope" value="Eukaryota"/>
</dbReference>
<sequence>MNDMDFDQFGILIKVKFRWRGNGHTGLRLARVGLRITERSVSTIVYLVSLQDPTNWMDPINERKMFQQLVRAASKPNTPQCFLLTSKLLPDLQYSEACSILNVMNGPWIEQPSK</sequence>
<reference evidence="3" key="3">
    <citation type="submission" date="2015-04" db="UniProtKB">
        <authorList>
            <consortium name="EnsemblPlants"/>
        </authorList>
    </citation>
    <scope>IDENTIFICATION</scope>
    <source>
        <strain evidence="3">cv. Jemalong A17</strain>
    </source>
</reference>
<evidence type="ECO:0000313" key="3">
    <source>
        <dbReference type="EnsemblPlants" id="AES96365"/>
    </source>
</evidence>
<evidence type="ECO:0000313" key="4">
    <source>
        <dbReference type="Proteomes" id="UP000002051"/>
    </source>
</evidence>
<reference evidence="2 4" key="1">
    <citation type="journal article" date="2011" name="Nature">
        <title>The Medicago genome provides insight into the evolution of rhizobial symbioses.</title>
        <authorList>
            <person name="Young N.D."/>
            <person name="Debelle F."/>
            <person name="Oldroyd G.E."/>
            <person name="Geurts R."/>
            <person name="Cannon S.B."/>
            <person name="Udvardi M.K."/>
            <person name="Benedito V.A."/>
            <person name="Mayer K.F."/>
            <person name="Gouzy J."/>
            <person name="Schoof H."/>
            <person name="Van de Peer Y."/>
            <person name="Proost S."/>
            <person name="Cook D.R."/>
            <person name="Meyers B.C."/>
            <person name="Spannagl M."/>
            <person name="Cheung F."/>
            <person name="De Mita S."/>
            <person name="Krishnakumar V."/>
            <person name="Gundlach H."/>
            <person name="Zhou S."/>
            <person name="Mudge J."/>
            <person name="Bharti A.K."/>
            <person name="Murray J.D."/>
            <person name="Naoumkina M.A."/>
            <person name="Rosen B."/>
            <person name="Silverstein K.A."/>
            <person name="Tang H."/>
            <person name="Rombauts S."/>
            <person name="Zhao P.X."/>
            <person name="Zhou P."/>
            <person name="Barbe V."/>
            <person name="Bardou P."/>
            <person name="Bechner M."/>
            <person name="Bellec A."/>
            <person name="Berger A."/>
            <person name="Berges H."/>
            <person name="Bidwell S."/>
            <person name="Bisseling T."/>
            <person name="Choisne N."/>
            <person name="Couloux A."/>
            <person name="Denny R."/>
            <person name="Deshpande S."/>
            <person name="Dai X."/>
            <person name="Doyle J.J."/>
            <person name="Dudez A.M."/>
            <person name="Farmer A.D."/>
            <person name="Fouteau S."/>
            <person name="Franken C."/>
            <person name="Gibelin C."/>
            <person name="Gish J."/>
            <person name="Goldstein S."/>
            <person name="Gonzalez A.J."/>
            <person name="Green P.J."/>
            <person name="Hallab A."/>
            <person name="Hartog M."/>
            <person name="Hua A."/>
            <person name="Humphray S.J."/>
            <person name="Jeong D.H."/>
            <person name="Jing Y."/>
            <person name="Jocker A."/>
            <person name="Kenton S.M."/>
            <person name="Kim D.J."/>
            <person name="Klee K."/>
            <person name="Lai H."/>
            <person name="Lang C."/>
            <person name="Lin S."/>
            <person name="Macmil S.L."/>
            <person name="Magdelenat G."/>
            <person name="Matthews L."/>
            <person name="McCorrison J."/>
            <person name="Monaghan E.L."/>
            <person name="Mun J.H."/>
            <person name="Najar F.Z."/>
            <person name="Nicholson C."/>
            <person name="Noirot C."/>
            <person name="O'Bleness M."/>
            <person name="Paule C.R."/>
            <person name="Poulain J."/>
            <person name="Prion F."/>
            <person name="Qin B."/>
            <person name="Qu C."/>
            <person name="Retzel E.F."/>
            <person name="Riddle C."/>
            <person name="Sallet E."/>
            <person name="Samain S."/>
            <person name="Samson N."/>
            <person name="Sanders I."/>
            <person name="Saurat O."/>
            <person name="Scarpelli C."/>
            <person name="Schiex T."/>
            <person name="Segurens B."/>
            <person name="Severin A.J."/>
            <person name="Sherrier D.J."/>
            <person name="Shi R."/>
            <person name="Sims S."/>
            <person name="Singer S.R."/>
            <person name="Sinharoy S."/>
            <person name="Sterck L."/>
            <person name="Viollet A."/>
            <person name="Wang B.B."/>
            <person name="Wang K."/>
            <person name="Wang M."/>
            <person name="Wang X."/>
            <person name="Warfsmann J."/>
            <person name="Weissenbach J."/>
            <person name="White D.D."/>
            <person name="White J.D."/>
            <person name="Wiley G.B."/>
            <person name="Wincker P."/>
            <person name="Xing Y."/>
            <person name="Yang L."/>
            <person name="Yao Z."/>
            <person name="Ying F."/>
            <person name="Zhai J."/>
            <person name="Zhou L."/>
            <person name="Zuber A."/>
            <person name="Denarie J."/>
            <person name="Dixon R.A."/>
            <person name="May G.D."/>
            <person name="Schwartz D.C."/>
            <person name="Rogers J."/>
            <person name="Quetier F."/>
            <person name="Town C.D."/>
            <person name="Roe B.A."/>
        </authorList>
    </citation>
    <scope>NUCLEOTIDE SEQUENCE [LARGE SCALE GENOMIC DNA]</scope>
    <source>
        <strain evidence="2">A17</strain>
        <strain evidence="3 4">cv. Jemalong A17</strain>
    </source>
</reference>
<dbReference type="EnsemblPlants" id="AES96365">
    <property type="protein sequence ID" value="AES96365"/>
    <property type="gene ID" value="MTR_5g036300"/>
</dbReference>
<dbReference type="PANTHER" id="PTHR45916">
    <property type="entry name" value="STRUCTURAL MAINTENANCE OF CHROMOSOMES PROTEIN 5"/>
    <property type="match status" value="1"/>
</dbReference>
<dbReference type="STRING" id="3880.G7K5K2"/>
<accession>G7K5K2</accession>
<reference evidence="2 4" key="2">
    <citation type="journal article" date="2014" name="BMC Genomics">
        <title>An improved genome release (version Mt4.0) for the model legume Medicago truncatula.</title>
        <authorList>
            <person name="Tang H."/>
            <person name="Krishnakumar V."/>
            <person name="Bidwell S."/>
            <person name="Rosen B."/>
            <person name="Chan A."/>
            <person name="Zhou S."/>
            <person name="Gentzbittel L."/>
            <person name="Childs K.L."/>
            <person name="Yandell M."/>
            <person name="Gundlach H."/>
            <person name="Mayer K.F."/>
            <person name="Schwartz D.C."/>
            <person name="Town C.D."/>
        </authorList>
    </citation>
    <scope>GENOME REANNOTATION</scope>
    <source>
        <strain evidence="3 4">cv. Jemalong A17</strain>
    </source>
</reference>
<dbReference type="AlphaFoldDB" id="G7K5K2"/>
<gene>
    <name evidence="2" type="ordered locus">MTR_5g036300</name>
</gene>
<proteinExistence type="predicted"/>
<dbReference type="PaxDb" id="3880-AES96365"/>
<dbReference type="EMBL" id="CM001221">
    <property type="protein sequence ID" value="AES96365.1"/>
    <property type="molecule type" value="Genomic_DNA"/>
</dbReference>
<evidence type="ECO:0000256" key="1">
    <source>
        <dbReference type="ARBA" id="ARBA00023054"/>
    </source>
</evidence>
<protein>
    <submittedName>
        <fullName evidence="2">Structural maintenance of chromosomes protein</fullName>
    </submittedName>
</protein>
<dbReference type="HOGENOM" id="CLU_134106_0_0_1"/>
<name>G7K5K2_MEDTR</name>